<dbReference type="AlphaFoldDB" id="A0A291GT11"/>
<dbReference type="RefSeq" id="WP_096804359.1">
    <property type="nucleotide sequence ID" value="NZ_CP023563.1"/>
</dbReference>
<evidence type="ECO:0000256" key="1">
    <source>
        <dbReference type="SAM" id="Phobius"/>
    </source>
</evidence>
<dbReference type="EMBL" id="CP023563">
    <property type="protein sequence ID" value="ATG53252.1"/>
    <property type="molecule type" value="Genomic_DNA"/>
</dbReference>
<feature type="transmembrane region" description="Helical" evidence="1">
    <location>
        <begin position="26"/>
        <end position="48"/>
    </location>
</feature>
<keyword evidence="1" id="KW-0472">Membrane</keyword>
<proteinExistence type="predicted"/>
<name>A0A291GT11_9MICO</name>
<protein>
    <recommendedName>
        <fullName evidence="4">Membrane protein YczE</fullName>
    </recommendedName>
</protein>
<dbReference type="Pfam" id="PF19700">
    <property type="entry name" value="DUF6198"/>
    <property type="match status" value="1"/>
</dbReference>
<evidence type="ECO:0000313" key="3">
    <source>
        <dbReference type="Proteomes" id="UP000218165"/>
    </source>
</evidence>
<sequence>MTRDPRPSAARLDNLSLRDQLGVDRLPLRALQMMVGLTGFGFSLALLLESGLGGAPWDVLHTALADRLDLTVGTLSVSVSFVVLLLFLPLRERIGIGTIANAIWVGVSIDLGMLVLPEARGLPLAVAMMLLGVVLNGISGAVYIGAQLGAGPRDGLMTGLGRVLNRPVGPVRIVLEVIVLITGTLLGGALGVATVVYALGLGPIIQLTLPYVTIPVRTLNGRAIAAPTVPQSEPAPGPAQPR</sequence>
<dbReference type="Proteomes" id="UP000218165">
    <property type="component" value="Chromosome"/>
</dbReference>
<keyword evidence="1" id="KW-0812">Transmembrane</keyword>
<gene>
    <name evidence="2" type="ORF">CFK38_13170</name>
</gene>
<dbReference type="InterPro" id="IPR038750">
    <property type="entry name" value="YczE/YyaS-like"/>
</dbReference>
<organism evidence="2 3">
    <name type="scientific">Brachybacterium vulturis</name>
    <dbReference type="NCBI Taxonomy" id="2017484"/>
    <lineage>
        <taxon>Bacteria</taxon>
        <taxon>Bacillati</taxon>
        <taxon>Actinomycetota</taxon>
        <taxon>Actinomycetes</taxon>
        <taxon>Micrococcales</taxon>
        <taxon>Dermabacteraceae</taxon>
        <taxon>Brachybacterium</taxon>
    </lineage>
</organism>
<dbReference type="PANTHER" id="PTHR40078">
    <property type="entry name" value="INTEGRAL MEMBRANE PROTEIN-RELATED"/>
    <property type="match status" value="1"/>
</dbReference>
<dbReference type="KEGG" id="brz:CFK38_13170"/>
<evidence type="ECO:0000313" key="2">
    <source>
        <dbReference type="EMBL" id="ATG53252.1"/>
    </source>
</evidence>
<dbReference type="OrthoDB" id="154912at2"/>
<dbReference type="PANTHER" id="PTHR40078:SF1">
    <property type="entry name" value="INTEGRAL MEMBRANE PROTEIN"/>
    <property type="match status" value="1"/>
</dbReference>
<feature type="transmembrane region" description="Helical" evidence="1">
    <location>
        <begin position="173"/>
        <end position="199"/>
    </location>
</feature>
<reference evidence="3" key="1">
    <citation type="submission" date="2017-09" db="EMBL/GenBank/DDBJ databases">
        <title>Brachybacterium sp. VM2412.</title>
        <authorList>
            <person name="Tak E.J."/>
            <person name="Bae J.-W."/>
        </authorList>
    </citation>
    <scope>NUCLEOTIDE SEQUENCE [LARGE SCALE GENOMIC DNA]</scope>
    <source>
        <strain evidence="3">VM2412</strain>
    </source>
</reference>
<feature type="transmembrane region" description="Helical" evidence="1">
    <location>
        <begin position="95"/>
        <end position="116"/>
    </location>
</feature>
<keyword evidence="3" id="KW-1185">Reference proteome</keyword>
<evidence type="ECO:0008006" key="4">
    <source>
        <dbReference type="Google" id="ProtNLM"/>
    </source>
</evidence>
<keyword evidence="1" id="KW-1133">Transmembrane helix</keyword>
<feature type="transmembrane region" description="Helical" evidence="1">
    <location>
        <begin position="68"/>
        <end position="88"/>
    </location>
</feature>
<accession>A0A291GT11</accession>
<feature type="transmembrane region" description="Helical" evidence="1">
    <location>
        <begin position="122"/>
        <end position="144"/>
    </location>
</feature>